<dbReference type="Proteomes" id="UP000228987">
    <property type="component" value="Unassembled WGS sequence"/>
</dbReference>
<proteinExistence type="predicted"/>
<dbReference type="Pfam" id="PF00583">
    <property type="entry name" value="Acetyltransf_1"/>
    <property type="match status" value="1"/>
</dbReference>
<dbReference type="CDD" id="cd04301">
    <property type="entry name" value="NAT_SF"/>
    <property type="match status" value="1"/>
</dbReference>
<evidence type="ECO:0000313" key="2">
    <source>
        <dbReference type="EMBL" id="PCJ43500.1"/>
    </source>
</evidence>
<dbReference type="AlphaFoldDB" id="A0A2A5CJ94"/>
<evidence type="ECO:0000259" key="1">
    <source>
        <dbReference type="PROSITE" id="PS51186"/>
    </source>
</evidence>
<protein>
    <submittedName>
        <fullName evidence="2">GNAT family N-acetyltransferase</fullName>
    </submittedName>
</protein>
<comment type="caution">
    <text evidence="2">The sequence shown here is derived from an EMBL/GenBank/DDBJ whole genome shotgun (WGS) entry which is preliminary data.</text>
</comment>
<dbReference type="PROSITE" id="PS51186">
    <property type="entry name" value="GNAT"/>
    <property type="match status" value="1"/>
</dbReference>
<dbReference type="InterPro" id="IPR016181">
    <property type="entry name" value="Acyl_CoA_acyltransferase"/>
</dbReference>
<dbReference type="InterPro" id="IPR000182">
    <property type="entry name" value="GNAT_dom"/>
</dbReference>
<gene>
    <name evidence="2" type="ORF">COA71_01100</name>
</gene>
<dbReference type="GO" id="GO:0016747">
    <property type="term" value="F:acyltransferase activity, transferring groups other than amino-acyl groups"/>
    <property type="evidence" value="ECO:0007669"/>
    <property type="project" value="InterPro"/>
</dbReference>
<accession>A0A2A5CJ94</accession>
<feature type="domain" description="N-acetyltransferase" evidence="1">
    <location>
        <begin position="14"/>
        <end position="167"/>
    </location>
</feature>
<evidence type="ECO:0000313" key="3">
    <source>
        <dbReference type="Proteomes" id="UP000228987"/>
    </source>
</evidence>
<keyword evidence="2" id="KW-0808">Transferase</keyword>
<organism evidence="2 3">
    <name type="scientific">SAR86 cluster bacterium</name>
    <dbReference type="NCBI Taxonomy" id="2030880"/>
    <lineage>
        <taxon>Bacteria</taxon>
        <taxon>Pseudomonadati</taxon>
        <taxon>Pseudomonadota</taxon>
        <taxon>Gammaproteobacteria</taxon>
        <taxon>SAR86 cluster</taxon>
    </lineage>
</organism>
<name>A0A2A5CJ94_9GAMM</name>
<dbReference type="EMBL" id="NVWI01000001">
    <property type="protein sequence ID" value="PCJ43500.1"/>
    <property type="molecule type" value="Genomic_DNA"/>
</dbReference>
<dbReference type="Gene3D" id="3.40.630.30">
    <property type="match status" value="1"/>
</dbReference>
<sequence>MTFEFHPVNIENWSDFETLIESKGSPHSCWCTAWIDVAKKSKKAEKSEKKSAIKNRVESGIPIGLLAYSNSEPIGWCAVAPRDTYKNLGGDETKEQVWSVVCFFIKRSFRGQGLTNLLLNEAVAYARNHGAKYIEGYPVAPESPSYRFMGFKPTFEKANFRFIKNAGTRRNVMLREL</sequence>
<dbReference type="SUPFAM" id="SSF55729">
    <property type="entry name" value="Acyl-CoA N-acyltransferases (Nat)"/>
    <property type="match status" value="1"/>
</dbReference>
<reference evidence="3" key="1">
    <citation type="submission" date="2017-08" db="EMBL/GenBank/DDBJ databases">
        <title>A dynamic microbial community with high functional redundancy inhabits the cold, oxic subseafloor aquifer.</title>
        <authorList>
            <person name="Tully B.J."/>
            <person name="Wheat C.G."/>
            <person name="Glazer B.T."/>
            <person name="Huber J.A."/>
        </authorList>
    </citation>
    <scope>NUCLEOTIDE SEQUENCE [LARGE SCALE GENOMIC DNA]</scope>
</reference>